<name>A0A1A9VBU9_GLOAU</name>
<keyword evidence="9" id="KW-1185">Reference proteome</keyword>
<feature type="transmembrane region" description="Helical" evidence="6">
    <location>
        <begin position="32"/>
        <end position="52"/>
    </location>
</feature>
<feature type="transmembrane region" description="Helical" evidence="6">
    <location>
        <begin position="137"/>
        <end position="159"/>
    </location>
</feature>
<dbReference type="Proteomes" id="UP000078200">
    <property type="component" value="Unassembled WGS sequence"/>
</dbReference>
<evidence type="ECO:0000256" key="1">
    <source>
        <dbReference type="ARBA" id="ARBA00004141"/>
    </source>
</evidence>
<protein>
    <recommendedName>
        <fullName evidence="7">MARVEL domain-containing protein</fullName>
    </recommendedName>
</protein>
<evidence type="ECO:0000256" key="4">
    <source>
        <dbReference type="ARBA" id="ARBA00023136"/>
    </source>
</evidence>
<evidence type="ECO:0000256" key="6">
    <source>
        <dbReference type="SAM" id="Phobius"/>
    </source>
</evidence>
<comment type="subcellular location">
    <subcellularLocation>
        <location evidence="1">Membrane</location>
        <topology evidence="1">Multi-pass membrane protein</topology>
    </subcellularLocation>
</comment>
<feature type="transmembrane region" description="Helical" evidence="6">
    <location>
        <begin position="64"/>
        <end position="97"/>
    </location>
</feature>
<evidence type="ECO:0000256" key="3">
    <source>
        <dbReference type="ARBA" id="ARBA00022989"/>
    </source>
</evidence>
<dbReference type="PANTHER" id="PTHR22776:SF92">
    <property type="entry name" value="LD04844P"/>
    <property type="match status" value="1"/>
</dbReference>
<dbReference type="PANTHER" id="PTHR22776">
    <property type="entry name" value="MARVEL-CONTAINING POTENTIAL LIPID RAFT-ASSOCIATED PROTEIN"/>
    <property type="match status" value="1"/>
</dbReference>
<dbReference type="AlphaFoldDB" id="A0A1A9VBU9"/>
<keyword evidence="3 6" id="KW-1133">Transmembrane helix</keyword>
<evidence type="ECO:0000256" key="2">
    <source>
        <dbReference type="ARBA" id="ARBA00022692"/>
    </source>
</evidence>
<evidence type="ECO:0000259" key="7">
    <source>
        <dbReference type="PROSITE" id="PS51225"/>
    </source>
</evidence>
<evidence type="ECO:0000256" key="5">
    <source>
        <dbReference type="PROSITE-ProRule" id="PRU00581"/>
    </source>
</evidence>
<dbReference type="InterPro" id="IPR008253">
    <property type="entry name" value="Marvel"/>
</dbReference>
<dbReference type="STRING" id="7395.A0A1A9VBU9"/>
<accession>A0A1A9VBU9</accession>
<evidence type="ECO:0000313" key="9">
    <source>
        <dbReference type="Proteomes" id="UP000078200"/>
    </source>
</evidence>
<sequence length="166" mass="18207">MSHSVTITRTTTSTTNTSYIVLNTGYLKTFSGLLKLFELLIGGAMVGIFGYYQKHGNSMFVGSAELFALLMSVTFMIGTFCLLLSCLTSLSTGGIIAKTIYELIYHSVAAILLLAASINLVIELSDRRYKGYKQYDAYMAAGIMGLINTVLYFISAFLAHRSYRGI</sequence>
<dbReference type="VEuPathDB" id="VectorBase:GAUT032289"/>
<reference evidence="8" key="1">
    <citation type="submission" date="2020-05" db="UniProtKB">
        <authorList>
            <consortium name="EnsemblMetazoa"/>
        </authorList>
    </citation>
    <scope>IDENTIFICATION</scope>
    <source>
        <strain evidence="8">TTRI</strain>
    </source>
</reference>
<dbReference type="PROSITE" id="PS51225">
    <property type="entry name" value="MARVEL"/>
    <property type="match status" value="1"/>
</dbReference>
<feature type="transmembrane region" description="Helical" evidence="6">
    <location>
        <begin position="103"/>
        <end position="125"/>
    </location>
</feature>
<proteinExistence type="predicted"/>
<keyword evidence="4 5" id="KW-0472">Membrane</keyword>
<dbReference type="EnsemblMetazoa" id="GAUT032289-RA">
    <property type="protein sequence ID" value="GAUT032289-PA"/>
    <property type="gene ID" value="GAUT032289"/>
</dbReference>
<feature type="domain" description="MARVEL" evidence="7">
    <location>
        <begin position="26"/>
        <end position="164"/>
    </location>
</feature>
<organism evidence="8 9">
    <name type="scientific">Glossina austeni</name>
    <name type="common">Savannah tsetse fly</name>
    <dbReference type="NCBI Taxonomy" id="7395"/>
    <lineage>
        <taxon>Eukaryota</taxon>
        <taxon>Metazoa</taxon>
        <taxon>Ecdysozoa</taxon>
        <taxon>Arthropoda</taxon>
        <taxon>Hexapoda</taxon>
        <taxon>Insecta</taxon>
        <taxon>Pterygota</taxon>
        <taxon>Neoptera</taxon>
        <taxon>Endopterygota</taxon>
        <taxon>Diptera</taxon>
        <taxon>Brachycera</taxon>
        <taxon>Muscomorpha</taxon>
        <taxon>Hippoboscoidea</taxon>
        <taxon>Glossinidae</taxon>
        <taxon>Glossina</taxon>
    </lineage>
</organism>
<dbReference type="Pfam" id="PF01284">
    <property type="entry name" value="MARVEL"/>
    <property type="match status" value="1"/>
</dbReference>
<evidence type="ECO:0000313" key="8">
    <source>
        <dbReference type="EnsemblMetazoa" id="GAUT032289-PA"/>
    </source>
</evidence>
<dbReference type="InterPro" id="IPR050578">
    <property type="entry name" value="MARVEL-CKLF_proteins"/>
</dbReference>
<dbReference type="GO" id="GO:0016020">
    <property type="term" value="C:membrane"/>
    <property type="evidence" value="ECO:0007669"/>
    <property type="project" value="UniProtKB-SubCell"/>
</dbReference>
<keyword evidence="2 5" id="KW-0812">Transmembrane</keyword>